<dbReference type="GO" id="GO:0022857">
    <property type="term" value="F:transmembrane transporter activity"/>
    <property type="evidence" value="ECO:0007669"/>
    <property type="project" value="InterPro"/>
</dbReference>
<dbReference type="CDD" id="cd17324">
    <property type="entry name" value="MFS_NepI_like"/>
    <property type="match status" value="1"/>
</dbReference>
<dbReference type="Gene3D" id="1.20.1250.20">
    <property type="entry name" value="MFS general substrate transporter like domains"/>
    <property type="match status" value="2"/>
</dbReference>
<organism evidence="8 9">
    <name type="scientific">Bordetella avium (strain 197N)</name>
    <dbReference type="NCBI Taxonomy" id="360910"/>
    <lineage>
        <taxon>Bacteria</taxon>
        <taxon>Pseudomonadati</taxon>
        <taxon>Pseudomonadota</taxon>
        <taxon>Betaproteobacteria</taxon>
        <taxon>Burkholderiales</taxon>
        <taxon>Alcaligenaceae</taxon>
        <taxon>Bordetella</taxon>
    </lineage>
</organism>
<keyword evidence="4 6" id="KW-1133">Transmembrane helix</keyword>
<proteinExistence type="predicted"/>
<dbReference type="InterPro" id="IPR011701">
    <property type="entry name" value="MFS"/>
</dbReference>
<dbReference type="PANTHER" id="PTHR43124:SF10">
    <property type="entry name" value="PURINE EFFLUX PUMP PBUE"/>
    <property type="match status" value="1"/>
</dbReference>
<feature type="transmembrane region" description="Helical" evidence="6">
    <location>
        <begin position="331"/>
        <end position="353"/>
    </location>
</feature>
<feature type="transmembrane region" description="Helical" evidence="6">
    <location>
        <begin position="134"/>
        <end position="153"/>
    </location>
</feature>
<dbReference type="Pfam" id="PF07690">
    <property type="entry name" value="MFS_1"/>
    <property type="match status" value="1"/>
</dbReference>
<dbReference type="STRING" id="360910.BAV1608"/>
<feature type="transmembrane region" description="Helical" evidence="6">
    <location>
        <begin position="78"/>
        <end position="100"/>
    </location>
</feature>
<dbReference type="GO" id="GO:0005886">
    <property type="term" value="C:plasma membrane"/>
    <property type="evidence" value="ECO:0007669"/>
    <property type="project" value="UniProtKB-SubCell"/>
</dbReference>
<dbReference type="eggNOG" id="COG2814">
    <property type="taxonomic scope" value="Bacteria"/>
</dbReference>
<feature type="transmembrane region" description="Helical" evidence="6">
    <location>
        <begin position="270"/>
        <end position="290"/>
    </location>
</feature>
<dbReference type="Proteomes" id="UP000001977">
    <property type="component" value="Chromosome"/>
</dbReference>
<evidence type="ECO:0000256" key="3">
    <source>
        <dbReference type="ARBA" id="ARBA00022692"/>
    </source>
</evidence>
<accession>Q2L1N6</accession>
<evidence type="ECO:0000256" key="6">
    <source>
        <dbReference type="SAM" id="Phobius"/>
    </source>
</evidence>
<feature type="transmembrane region" description="Helical" evidence="6">
    <location>
        <begin position="296"/>
        <end position="319"/>
    </location>
</feature>
<dbReference type="SUPFAM" id="SSF103473">
    <property type="entry name" value="MFS general substrate transporter"/>
    <property type="match status" value="1"/>
</dbReference>
<keyword evidence="9" id="KW-1185">Reference proteome</keyword>
<evidence type="ECO:0000256" key="4">
    <source>
        <dbReference type="ARBA" id="ARBA00022989"/>
    </source>
</evidence>
<keyword evidence="3 6" id="KW-0812">Transmembrane</keyword>
<dbReference type="KEGG" id="bav:BAV1608"/>
<keyword evidence="2" id="KW-1003">Cell membrane</keyword>
<feature type="transmembrane region" description="Helical" evidence="6">
    <location>
        <begin position="12"/>
        <end position="33"/>
    </location>
</feature>
<protein>
    <submittedName>
        <fullName evidence="8">Sugar efflux transporter</fullName>
    </submittedName>
</protein>
<keyword evidence="5 6" id="KW-0472">Membrane</keyword>
<evidence type="ECO:0000256" key="5">
    <source>
        <dbReference type="ARBA" id="ARBA00023136"/>
    </source>
</evidence>
<dbReference type="InterPro" id="IPR036259">
    <property type="entry name" value="MFS_trans_sf"/>
</dbReference>
<feature type="transmembrane region" description="Helical" evidence="6">
    <location>
        <begin position="45"/>
        <end position="66"/>
    </location>
</feature>
<dbReference type="PROSITE" id="PS50850">
    <property type="entry name" value="MFS"/>
    <property type="match status" value="1"/>
</dbReference>
<dbReference type="AlphaFoldDB" id="Q2L1N6"/>
<reference evidence="8 9" key="1">
    <citation type="journal article" date="2006" name="J. Bacteriol.">
        <title>Comparison of the genome sequence of the poultry pathogen Bordetella avium with those of B. bronchiseptica, B. pertussis, and B. parapertussis reveals extensive diversity in surface structures associated with host interaction.</title>
        <authorList>
            <person name="Sebaihia M."/>
            <person name="Preston A."/>
            <person name="Maskell D.J."/>
            <person name="Kuzmiak H."/>
            <person name="Connell T.D."/>
            <person name="King N.D."/>
            <person name="Orndorff P.E."/>
            <person name="Miyamoto D.M."/>
            <person name="Thomson N.R."/>
            <person name="Harris D."/>
            <person name="Goble A."/>
            <person name="Lord A."/>
            <person name="Murphy L."/>
            <person name="Quail M.A."/>
            <person name="Rutter S."/>
            <person name="Squares R."/>
            <person name="Squares S."/>
            <person name="Woodward J."/>
            <person name="Parkhill J."/>
            <person name="Temple L.M."/>
        </authorList>
    </citation>
    <scope>NUCLEOTIDE SEQUENCE [LARGE SCALE GENOMIC DNA]</scope>
    <source>
        <strain evidence="8 9">197N</strain>
    </source>
</reference>
<dbReference type="EMBL" id="AM167904">
    <property type="protein sequence ID" value="CAJ49217.1"/>
    <property type="molecule type" value="Genomic_DNA"/>
</dbReference>
<evidence type="ECO:0000313" key="9">
    <source>
        <dbReference type="Proteomes" id="UP000001977"/>
    </source>
</evidence>
<dbReference type="PANTHER" id="PTHR43124">
    <property type="entry name" value="PURINE EFFLUX PUMP PBUE"/>
    <property type="match status" value="1"/>
</dbReference>
<feature type="transmembrane region" description="Helical" evidence="6">
    <location>
        <begin position="359"/>
        <end position="378"/>
    </location>
</feature>
<gene>
    <name evidence="8" type="ordered locus">BAV1608</name>
</gene>
<evidence type="ECO:0000313" key="8">
    <source>
        <dbReference type="EMBL" id="CAJ49217.1"/>
    </source>
</evidence>
<dbReference type="InterPro" id="IPR050189">
    <property type="entry name" value="MFS_Efflux_Transporters"/>
</dbReference>
<sequence>MPFLSMQNSVKIYLLSFISFLIGTAEYIVAGILDQIALDLQLPVAVVGQLITVFSIAFAVGTPVLITMTAQADRKKVLICAMLVFALVNLATVGLTHYTWLNVARAASGLSGGVMEVLLLTLAAALAPCGKKGNAIAMVVIGFSAALVVGVPLGRLVSTTADWRWVFGGIGALTLLSLVLVAFTIPATQGEAAMPLSQQLKLLKNRQVSSIYLITFFWISAFSIIYSYISPFLLRITHMTDGQISIMLLVCGLASILGSKLGGRVADRSGYAATLTGGLIAHVFTLLGFLCFGQTAGMVCALLILWSIAAWSSGPALQLRLIVLAPQSTSIVFSFYSSILQLGMAAGAIAGGLAIQAGWLAGLPGVGAVSIVLALWLLRNTRRSGPSA</sequence>
<dbReference type="InterPro" id="IPR020846">
    <property type="entry name" value="MFS_dom"/>
</dbReference>
<feature type="transmembrane region" description="Helical" evidence="6">
    <location>
        <begin position="241"/>
        <end position="258"/>
    </location>
</feature>
<evidence type="ECO:0000259" key="7">
    <source>
        <dbReference type="PROSITE" id="PS50850"/>
    </source>
</evidence>
<evidence type="ECO:0000256" key="2">
    <source>
        <dbReference type="ARBA" id="ARBA00022475"/>
    </source>
</evidence>
<feature type="domain" description="Major facilitator superfamily (MFS) profile" evidence="7">
    <location>
        <begin position="11"/>
        <end position="382"/>
    </location>
</feature>
<evidence type="ECO:0000256" key="1">
    <source>
        <dbReference type="ARBA" id="ARBA00004651"/>
    </source>
</evidence>
<feature type="transmembrane region" description="Helical" evidence="6">
    <location>
        <begin position="208"/>
        <end position="229"/>
    </location>
</feature>
<dbReference type="HOGENOM" id="CLU_001265_61_5_4"/>
<name>Q2L1N6_BORA1</name>
<feature type="transmembrane region" description="Helical" evidence="6">
    <location>
        <begin position="106"/>
        <end position="127"/>
    </location>
</feature>
<comment type="subcellular location">
    <subcellularLocation>
        <location evidence="1">Cell membrane</location>
        <topology evidence="1">Multi-pass membrane protein</topology>
    </subcellularLocation>
</comment>
<feature type="transmembrane region" description="Helical" evidence="6">
    <location>
        <begin position="165"/>
        <end position="187"/>
    </location>
</feature>